<comment type="catalytic activity">
    <reaction evidence="13 17">
        <text>1,2-di-(9Z-octadecenoyl)-sn-glycero-3-cytidine-5'-diphosphate + 1D-myo-inositol 3-phosphate = 1,2-di-(9Z-octadecenoyl)-sn-glycero-3-phospho-(1D-myo-inositol-3-phosphate) + CMP + H(+)</text>
        <dbReference type="Rhea" id="RHEA:61216"/>
        <dbReference type="ChEBI" id="CHEBI:15378"/>
        <dbReference type="ChEBI" id="CHEBI:58401"/>
        <dbReference type="ChEBI" id="CHEBI:60377"/>
        <dbReference type="ChEBI" id="CHEBI:85356"/>
        <dbReference type="ChEBI" id="CHEBI:144472"/>
    </reaction>
</comment>
<feature type="binding site" evidence="17">
    <location>
        <position position="91"/>
    </location>
    <ligand>
        <name>Mg(2+)</name>
        <dbReference type="ChEBI" id="CHEBI:18420"/>
        <label>2</label>
    </ligand>
</feature>
<evidence type="ECO:0000256" key="1">
    <source>
        <dbReference type="ARBA" id="ARBA00004651"/>
    </source>
</evidence>
<comment type="caution">
    <text evidence="17">Lacks conserved residue(s) required for the propagation of feature annotation.</text>
</comment>
<dbReference type="Gene3D" id="1.20.120.1760">
    <property type="match status" value="1"/>
</dbReference>
<keyword evidence="20" id="KW-1185">Reference proteome</keyword>
<keyword evidence="17" id="KW-0443">Lipid metabolism</keyword>
<evidence type="ECO:0000256" key="13">
    <source>
        <dbReference type="ARBA" id="ARBA00023935"/>
    </source>
</evidence>
<keyword evidence="11 17" id="KW-1133">Transmembrane helix</keyword>
<evidence type="ECO:0000256" key="3">
    <source>
        <dbReference type="ARBA" id="ARBA00005189"/>
    </source>
</evidence>
<evidence type="ECO:0000256" key="6">
    <source>
        <dbReference type="ARBA" id="ARBA00022475"/>
    </source>
</evidence>
<feature type="transmembrane region" description="Helical" evidence="17">
    <location>
        <begin position="52"/>
        <end position="72"/>
    </location>
</feature>
<comment type="function">
    <text evidence="17">Catalyzes the conjugation of the 1'-hydroxyl group of D-myo-inositol-3-phosphate (also named L-myo-inositol-1-phosphate) with a lipid tail of cytidine diphosphate diacylglycerol (CDP-DAG), forming phosphatidylinositol phosphate (PIP) and CMP. PIP is a precursor of phosphatidylinositol (PI) which is an essential lipid required for cell wall formation.</text>
</comment>
<dbReference type="EMBL" id="JBHMAX010000020">
    <property type="protein sequence ID" value="MFB9732574.1"/>
    <property type="molecule type" value="Genomic_DNA"/>
</dbReference>
<reference evidence="19 20" key="1">
    <citation type="submission" date="2024-09" db="EMBL/GenBank/DDBJ databases">
        <authorList>
            <person name="Sun Q."/>
            <person name="Mori K."/>
        </authorList>
    </citation>
    <scope>NUCLEOTIDE SEQUENCE [LARGE SCALE GENOMIC DNA]</scope>
    <source>
        <strain evidence="19 20">JCM 12763</strain>
    </source>
</reference>
<evidence type="ECO:0000313" key="19">
    <source>
        <dbReference type="EMBL" id="MFB9732574.1"/>
    </source>
</evidence>
<keyword evidence="17" id="KW-1208">Phospholipid metabolism</keyword>
<evidence type="ECO:0000256" key="9">
    <source>
        <dbReference type="ARBA" id="ARBA00022723"/>
    </source>
</evidence>
<evidence type="ECO:0000256" key="5">
    <source>
        <dbReference type="ARBA" id="ARBA00011738"/>
    </source>
</evidence>
<feature type="binding site" evidence="17">
    <location>
        <position position="69"/>
    </location>
    <ligand>
        <name>Mg(2+)</name>
        <dbReference type="ChEBI" id="CHEBI:18420"/>
        <label>1</label>
    </ligand>
</feature>
<keyword evidence="12 17" id="KW-0472">Membrane</keyword>
<evidence type="ECO:0000256" key="16">
    <source>
        <dbReference type="ARBA" id="ARBA00048865"/>
    </source>
</evidence>
<dbReference type="InterPro" id="IPR043130">
    <property type="entry name" value="CDP-OH_PTrfase_TM_dom"/>
</dbReference>
<comment type="subunit">
    <text evidence="5 17">Homodimer.</text>
</comment>
<evidence type="ECO:0000256" key="4">
    <source>
        <dbReference type="ARBA" id="ARBA00010441"/>
    </source>
</evidence>
<evidence type="ECO:0000256" key="12">
    <source>
        <dbReference type="ARBA" id="ARBA00023136"/>
    </source>
</evidence>
<evidence type="ECO:0000256" key="15">
    <source>
        <dbReference type="ARBA" id="ARBA00033137"/>
    </source>
</evidence>
<evidence type="ECO:0000256" key="18">
    <source>
        <dbReference type="RuleBase" id="RU003750"/>
    </source>
</evidence>
<feature type="binding site" evidence="17">
    <location>
        <position position="87"/>
    </location>
    <ligand>
        <name>Mg(2+)</name>
        <dbReference type="ChEBI" id="CHEBI:18420"/>
        <label>1</label>
    </ligand>
</feature>
<evidence type="ECO:0000256" key="8">
    <source>
        <dbReference type="ARBA" id="ARBA00022692"/>
    </source>
</evidence>
<evidence type="ECO:0000256" key="17">
    <source>
        <dbReference type="HAMAP-Rule" id="MF_02241"/>
    </source>
</evidence>
<feature type="binding site" evidence="17">
    <location>
        <position position="66"/>
    </location>
    <ligand>
        <name>Mg(2+)</name>
        <dbReference type="ChEBI" id="CHEBI:18420"/>
        <label>2</label>
    </ligand>
</feature>
<keyword evidence="7 17" id="KW-0808">Transferase</keyword>
<dbReference type="InterPro" id="IPR000462">
    <property type="entry name" value="CDP-OH_P_trans"/>
</dbReference>
<feature type="binding site" evidence="17">
    <location>
        <position position="87"/>
    </location>
    <ligand>
        <name>Mg(2+)</name>
        <dbReference type="ChEBI" id="CHEBI:18420"/>
        <label>2</label>
    </ligand>
</feature>
<keyword evidence="17" id="KW-0594">Phospholipid biosynthesis</keyword>
<comment type="catalytic activity">
    <reaction evidence="16 17">
        <text>a CDP-1,2-diacyl-sn-glycerol + 1D-myo-inositol 3-phosphate = a 1,2-diacyl-sn-glycero-3-phospho-(1D-myo-inositol-3-phosphate) + CMP + H(+)</text>
        <dbReference type="Rhea" id="RHEA:60504"/>
        <dbReference type="ChEBI" id="CHEBI:15378"/>
        <dbReference type="ChEBI" id="CHEBI:58088"/>
        <dbReference type="ChEBI" id="CHEBI:58332"/>
        <dbReference type="ChEBI" id="CHEBI:58401"/>
        <dbReference type="ChEBI" id="CHEBI:60377"/>
    </reaction>
</comment>
<organism evidence="19 20">
    <name type="scientific">Ornithinimicrobium kibberense</name>
    <dbReference type="NCBI Taxonomy" id="282060"/>
    <lineage>
        <taxon>Bacteria</taxon>
        <taxon>Bacillati</taxon>
        <taxon>Actinomycetota</taxon>
        <taxon>Actinomycetes</taxon>
        <taxon>Micrococcales</taxon>
        <taxon>Ornithinimicrobiaceae</taxon>
        <taxon>Ornithinimicrobium</taxon>
    </lineage>
</organism>
<feature type="binding site" evidence="17">
    <location>
        <begin position="29"/>
        <end position="32"/>
    </location>
    <ligand>
        <name>a CDP-1,2-diacyl-sn-glycerol</name>
        <dbReference type="ChEBI" id="CHEBI:58332"/>
    </ligand>
</feature>
<dbReference type="EC" id="2.7.8.-" evidence="17"/>
<dbReference type="PROSITE" id="PS00379">
    <property type="entry name" value="CDP_ALCOHOL_P_TRANSF"/>
    <property type="match status" value="1"/>
</dbReference>
<feature type="transmembrane region" description="Helical" evidence="17">
    <location>
        <begin position="117"/>
        <end position="134"/>
    </location>
</feature>
<protein>
    <recommendedName>
        <fullName evidence="14 17">Phosphatidylinositol phosphate synthase</fullName>
        <shortName evidence="17">PIP synthase</shortName>
        <ecNumber evidence="17">2.7.8.-</ecNumber>
    </recommendedName>
    <alternativeName>
        <fullName evidence="15 17">CDP-diacylglycerol--D-myo-inositol-3-phosphate 3-phosphatidyltransferase</fullName>
    </alternativeName>
</protein>
<dbReference type="Pfam" id="PF01066">
    <property type="entry name" value="CDP-OH_P_transf"/>
    <property type="match status" value="1"/>
</dbReference>
<dbReference type="InterPro" id="IPR044268">
    <property type="entry name" value="PIP_synthase_PgsA1"/>
</dbReference>
<evidence type="ECO:0000313" key="20">
    <source>
        <dbReference type="Proteomes" id="UP001589613"/>
    </source>
</evidence>
<dbReference type="Proteomes" id="UP001589613">
    <property type="component" value="Unassembled WGS sequence"/>
</dbReference>
<comment type="similarity">
    <text evidence="4 17 18">Belongs to the CDP-alcohol phosphatidyltransferase class-I family.</text>
</comment>
<sequence length="202" mass="21728">MLNRYARGTFTRVFGPLARLLLRLGIHPDLVTVVGTLGVVVGALWFYPRGELWWGTLFITAFVFADLVDGTMARISGRASPWGAYLDSTLDRLGDAAVFGGLVLWFLGPGGRPVDGYLALACLVLGFLVSYAKARAESLGWRCEGGIAERADRLVAVLVTTGFTGLFLPGWVLTVVLALLALASLVTIVQRMGMVRRQALAA</sequence>
<proteinExistence type="inferred from homology"/>
<feature type="binding site" evidence="17">
    <location>
        <position position="66"/>
    </location>
    <ligand>
        <name>Mg(2+)</name>
        <dbReference type="ChEBI" id="CHEBI:18420"/>
        <label>1</label>
    </ligand>
</feature>
<dbReference type="GO" id="GO:0016740">
    <property type="term" value="F:transferase activity"/>
    <property type="evidence" value="ECO:0007669"/>
    <property type="project" value="UniProtKB-KW"/>
</dbReference>
<evidence type="ECO:0000256" key="7">
    <source>
        <dbReference type="ARBA" id="ARBA00022679"/>
    </source>
</evidence>
<comment type="cofactor">
    <cofactor evidence="17">
        <name>Mg(2+)</name>
        <dbReference type="ChEBI" id="CHEBI:18420"/>
    </cofactor>
    <text evidence="17">Contains a di-nuclear catalytic Mg(2+) center.</text>
</comment>
<comment type="pathway">
    <text evidence="2 17">Phospholipid metabolism; phosphatidylinositol phosphate biosynthesis.</text>
</comment>
<gene>
    <name evidence="19" type="primary">pgsA</name>
    <name evidence="19" type="ORF">ACFFN0_11035</name>
</gene>
<evidence type="ECO:0000256" key="10">
    <source>
        <dbReference type="ARBA" id="ARBA00022842"/>
    </source>
</evidence>
<accession>A0ABV5V431</accession>
<keyword evidence="17" id="KW-0444">Lipid biosynthesis</keyword>
<feature type="transmembrane region" description="Helical" evidence="17">
    <location>
        <begin position="93"/>
        <end position="111"/>
    </location>
</feature>
<comment type="subcellular location">
    <subcellularLocation>
        <location evidence="1 17">Cell membrane</location>
        <topology evidence="1 17">Multi-pass membrane protein</topology>
    </subcellularLocation>
</comment>
<keyword evidence="6 17" id="KW-1003">Cell membrane</keyword>
<evidence type="ECO:0000256" key="11">
    <source>
        <dbReference type="ARBA" id="ARBA00022989"/>
    </source>
</evidence>
<dbReference type="RefSeq" id="WP_075957606.1">
    <property type="nucleotide sequence ID" value="NZ_JBHMAX010000020.1"/>
</dbReference>
<evidence type="ECO:0000256" key="14">
    <source>
        <dbReference type="ARBA" id="ARBA00024082"/>
    </source>
</evidence>
<name>A0ABV5V431_9MICO</name>
<feature type="active site" description="Proton acceptor" evidence="17">
    <location>
        <position position="91"/>
    </location>
</feature>
<keyword evidence="8 17" id="KW-0812">Transmembrane</keyword>
<dbReference type="HAMAP" id="MF_02241">
    <property type="entry name" value="PIP_synthase"/>
    <property type="match status" value="1"/>
</dbReference>
<keyword evidence="10 17" id="KW-0460">Magnesium</keyword>
<feature type="binding site" evidence="17">
    <location>
        <position position="70"/>
    </location>
    <ligand>
        <name>a CDP-1,2-diacyl-sn-glycerol</name>
        <dbReference type="ChEBI" id="CHEBI:58332"/>
    </ligand>
</feature>
<dbReference type="InterPro" id="IPR048254">
    <property type="entry name" value="CDP_ALCOHOL_P_TRANSF_CS"/>
</dbReference>
<feature type="transmembrane region" description="Helical" evidence="17">
    <location>
        <begin position="20"/>
        <end position="46"/>
    </location>
</feature>
<feature type="transmembrane region" description="Helical" evidence="17">
    <location>
        <begin position="155"/>
        <end position="188"/>
    </location>
</feature>
<keyword evidence="9 17" id="KW-0479">Metal-binding</keyword>
<evidence type="ECO:0000256" key="2">
    <source>
        <dbReference type="ARBA" id="ARBA00004805"/>
    </source>
</evidence>
<dbReference type="NCBIfam" id="NF045883">
    <property type="entry name" value="PIPSynth"/>
    <property type="match status" value="1"/>
</dbReference>
<feature type="binding site" evidence="17">
    <location>
        <position position="74"/>
    </location>
    <ligand>
        <name>a CDP-1,2-diacyl-sn-glycerol</name>
        <dbReference type="ChEBI" id="CHEBI:58332"/>
    </ligand>
</feature>
<comment type="pathway">
    <text evidence="3">Lipid metabolism.</text>
</comment>
<comment type="caution">
    <text evidence="19">The sequence shown here is derived from an EMBL/GenBank/DDBJ whole genome shotgun (WGS) entry which is preliminary data.</text>
</comment>
<feature type="binding site" evidence="17">
    <location>
        <position position="80"/>
    </location>
    <ligand>
        <name>a CDP-1,2-diacyl-sn-glycerol</name>
        <dbReference type="ChEBI" id="CHEBI:58332"/>
    </ligand>
</feature>